<keyword evidence="9" id="KW-1185">Reference proteome</keyword>
<dbReference type="EC" id="2.7.13.3" evidence="2"/>
<keyword evidence="6" id="KW-0472">Membrane</keyword>
<feature type="transmembrane region" description="Helical" evidence="6">
    <location>
        <begin position="383"/>
        <end position="402"/>
    </location>
</feature>
<dbReference type="PANTHER" id="PTHR24421">
    <property type="entry name" value="NITRATE/NITRITE SENSOR PROTEIN NARX-RELATED"/>
    <property type="match status" value="1"/>
</dbReference>
<keyword evidence="4 8" id="KW-0418">Kinase</keyword>
<evidence type="ECO:0000313" key="9">
    <source>
        <dbReference type="Proteomes" id="UP000249364"/>
    </source>
</evidence>
<dbReference type="SMART" id="SM00387">
    <property type="entry name" value="HATPase_c"/>
    <property type="match status" value="1"/>
</dbReference>
<feature type="transmembrane region" description="Helical" evidence="6">
    <location>
        <begin position="202"/>
        <end position="222"/>
    </location>
</feature>
<gene>
    <name evidence="8" type="ORF">LY56_03257</name>
</gene>
<dbReference type="GO" id="GO:0004673">
    <property type="term" value="F:protein histidine kinase activity"/>
    <property type="evidence" value="ECO:0007669"/>
    <property type="project" value="UniProtKB-EC"/>
</dbReference>
<sequence length="710" mass="77418">MAALVLWAAMDQRYLGLQLSSEARIGDSVRLDGIQIGGVASDGPAADLLRADVPALALISLRDATGNTLHLSPDDLIEEPDVLESYAAMHAFFARQDAIATMLRSGRLTLEVQFTDETGFHTLYPARQRPAQSLPFAFWLQIAVGLSGVWIGVWIWILRSADWAARCLAFSGLGLMVSAFAASVYSTRELALPGDLFRVLSALNHLGAFIFGVGMIGLFMVYPRPLFRPRWLAVPAIVLGAWYGLAYSGAVDSPAIGIHLGVILALLAIITLVGLQFHATRGDPRDRAGLSWLGLAVLVGSGAFVVTVIAPHLLGMKSMLSQGMAFVFFLLIYLGVALGVARFQLFALETWAFRILFYVMGVVLLLGIDAILIFTIVDDRAPAFALSLLIVALVWLPLRDTLARWMLRRKEPARAERFRKIMDVAMTPPERDQVGRWHALMDDMFNPLSRVPATAVKTPFLHEDGLALVLPHIGTIPALALRYADGGRRLFSSRDLELATEMTAMLEQALESRAAYEKGVCEERTRIARDIHDNIGVQLMAALHSPEQTRKDVMIRETLTDLRDIINNASNPDMSFDEMLAELRARIAEQLYIAGVEMNWTVTHDQAVALPLHAAYTLRAIIREAVQNGLKHAAASRMAISVHVAQGRVIVRVADDGTGFDPARAPRGNGLANLRDRAAAMGGVIQIDSGFSGTCITAEIPLAEGIRGGI</sequence>
<keyword evidence="6" id="KW-0812">Transmembrane</keyword>
<evidence type="ECO:0000256" key="1">
    <source>
        <dbReference type="ARBA" id="ARBA00000085"/>
    </source>
</evidence>
<dbReference type="AlphaFoldDB" id="A0A2W7PNV2"/>
<feature type="transmembrane region" description="Helical" evidence="6">
    <location>
        <begin position="136"/>
        <end position="156"/>
    </location>
</feature>
<evidence type="ECO:0000256" key="6">
    <source>
        <dbReference type="SAM" id="Phobius"/>
    </source>
</evidence>
<dbReference type="Proteomes" id="UP000249364">
    <property type="component" value="Unassembled WGS sequence"/>
</dbReference>
<accession>A0A2W7PNV2</accession>
<dbReference type="InterPro" id="IPR003594">
    <property type="entry name" value="HATPase_dom"/>
</dbReference>
<evidence type="ECO:0000256" key="3">
    <source>
        <dbReference type="ARBA" id="ARBA00022679"/>
    </source>
</evidence>
<dbReference type="SUPFAM" id="SSF55874">
    <property type="entry name" value="ATPase domain of HSP90 chaperone/DNA topoisomerase II/histidine kinase"/>
    <property type="match status" value="1"/>
</dbReference>
<dbReference type="CDD" id="cd16917">
    <property type="entry name" value="HATPase_UhpB-NarQ-NarX-like"/>
    <property type="match status" value="1"/>
</dbReference>
<dbReference type="InterPro" id="IPR036890">
    <property type="entry name" value="HATPase_C_sf"/>
</dbReference>
<comment type="catalytic activity">
    <reaction evidence="1">
        <text>ATP + protein L-histidine = ADP + protein N-phospho-L-histidine.</text>
        <dbReference type="EC" id="2.7.13.3"/>
    </reaction>
</comment>
<dbReference type="Gene3D" id="3.30.565.10">
    <property type="entry name" value="Histidine kinase-like ATPase, C-terminal domain"/>
    <property type="match status" value="1"/>
</dbReference>
<organism evidence="8 9">
    <name type="scientific">Roseinatronobacter thiooxidans</name>
    <dbReference type="NCBI Taxonomy" id="121821"/>
    <lineage>
        <taxon>Bacteria</taxon>
        <taxon>Pseudomonadati</taxon>
        <taxon>Pseudomonadota</taxon>
        <taxon>Alphaproteobacteria</taxon>
        <taxon>Rhodobacterales</taxon>
        <taxon>Paracoccaceae</taxon>
        <taxon>Roseinatronobacter</taxon>
    </lineage>
</organism>
<evidence type="ECO:0000256" key="2">
    <source>
        <dbReference type="ARBA" id="ARBA00012438"/>
    </source>
</evidence>
<feature type="domain" description="Histidine kinase" evidence="7">
    <location>
        <begin position="526"/>
        <end position="704"/>
    </location>
</feature>
<reference evidence="8 9" key="1">
    <citation type="submission" date="2018-06" db="EMBL/GenBank/DDBJ databases">
        <title>Genomic Encyclopedia of Archaeal and Bacterial Type Strains, Phase II (KMG-II): from individual species to whole genera.</title>
        <authorList>
            <person name="Goeker M."/>
        </authorList>
    </citation>
    <scope>NUCLEOTIDE SEQUENCE [LARGE SCALE GENOMIC DNA]</scope>
    <source>
        <strain evidence="8 9">DSM 13087</strain>
    </source>
</reference>
<feature type="transmembrane region" description="Helical" evidence="6">
    <location>
        <begin position="163"/>
        <end position="182"/>
    </location>
</feature>
<dbReference type="GO" id="GO:0000160">
    <property type="term" value="P:phosphorelay signal transduction system"/>
    <property type="evidence" value="ECO:0007669"/>
    <property type="project" value="UniProtKB-KW"/>
</dbReference>
<keyword evidence="5" id="KW-0902">Two-component regulatory system</keyword>
<dbReference type="InterPro" id="IPR005467">
    <property type="entry name" value="His_kinase_dom"/>
</dbReference>
<feature type="transmembrane region" description="Helical" evidence="6">
    <location>
        <begin position="256"/>
        <end position="277"/>
    </location>
</feature>
<dbReference type="EMBL" id="QKZQ01000023">
    <property type="protein sequence ID" value="PZX37023.1"/>
    <property type="molecule type" value="Genomic_DNA"/>
</dbReference>
<dbReference type="InterPro" id="IPR050482">
    <property type="entry name" value="Sensor_HK_TwoCompSys"/>
</dbReference>
<feature type="transmembrane region" description="Helical" evidence="6">
    <location>
        <begin position="355"/>
        <end position="377"/>
    </location>
</feature>
<evidence type="ECO:0000259" key="7">
    <source>
        <dbReference type="PROSITE" id="PS50109"/>
    </source>
</evidence>
<dbReference type="RefSeq" id="WP_084386330.1">
    <property type="nucleotide sequence ID" value="NZ_MEHT01000026.1"/>
</dbReference>
<dbReference type="PANTHER" id="PTHR24421:SF10">
    <property type="entry name" value="NITRATE_NITRITE SENSOR PROTEIN NARQ"/>
    <property type="match status" value="1"/>
</dbReference>
<feature type="transmembrane region" description="Helical" evidence="6">
    <location>
        <begin position="231"/>
        <end position="250"/>
    </location>
</feature>
<dbReference type="PROSITE" id="PS50109">
    <property type="entry name" value="HIS_KIN"/>
    <property type="match status" value="1"/>
</dbReference>
<feature type="transmembrane region" description="Helical" evidence="6">
    <location>
        <begin position="320"/>
        <end position="343"/>
    </location>
</feature>
<evidence type="ECO:0000256" key="5">
    <source>
        <dbReference type="ARBA" id="ARBA00023012"/>
    </source>
</evidence>
<dbReference type="Pfam" id="PF02518">
    <property type="entry name" value="HATPase_c"/>
    <property type="match status" value="1"/>
</dbReference>
<evidence type="ECO:0000256" key="4">
    <source>
        <dbReference type="ARBA" id="ARBA00022777"/>
    </source>
</evidence>
<dbReference type="STRING" id="121821.GCA_001870675_01390"/>
<keyword evidence="6" id="KW-1133">Transmembrane helix</keyword>
<protein>
    <recommendedName>
        <fullName evidence="2">histidine kinase</fullName>
        <ecNumber evidence="2">2.7.13.3</ecNumber>
    </recommendedName>
</protein>
<proteinExistence type="predicted"/>
<evidence type="ECO:0000313" key="8">
    <source>
        <dbReference type="EMBL" id="PZX37023.1"/>
    </source>
</evidence>
<keyword evidence="3" id="KW-0808">Transferase</keyword>
<comment type="caution">
    <text evidence="8">The sequence shown here is derived from an EMBL/GenBank/DDBJ whole genome shotgun (WGS) entry which is preliminary data.</text>
</comment>
<feature type="transmembrane region" description="Helical" evidence="6">
    <location>
        <begin position="289"/>
        <end position="314"/>
    </location>
</feature>
<name>A0A2W7PNV2_9RHOB</name>